<gene>
    <name evidence="2" type="ORF">SAMN05444159_6981</name>
</gene>
<dbReference type="InterPro" id="IPR025311">
    <property type="entry name" value="DUF4166"/>
</dbReference>
<feature type="domain" description="DUF4166" evidence="1">
    <location>
        <begin position="39"/>
        <end position="218"/>
    </location>
</feature>
<evidence type="ECO:0000259" key="1">
    <source>
        <dbReference type="Pfam" id="PF13761"/>
    </source>
</evidence>
<name>A0A1M7DZC0_9BRAD</name>
<reference evidence="2 3" key="1">
    <citation type="submission" date="2016-11" db="EMBL/GenBank/DDBJ databases">
        <authorList>
            <person name="Jaros S."/>
            <person name="Januszkiewicz K."/>
            <person name="Wedrychowicz H."/>
        </authorList>
    </citation>
    <scope>NUCLEOTIDE SEQUENCE [LARGE SCALE GENOMIC DNA]</scope>
    <source>
        <strain evidence="2 3">GAS499</strain>
    </source>
</reference>
<protein>
    <recommendedName>
        <fullName evidence="1">DUF4166 domain-containing protein</fullName>
    </recommendedName>
</protein>
<dbReference type="EMBL" id="LT670844">
    <property type="protein sequence ID" value="SHL84845.1"/>
    <property type="molecule type" value="Genomic_DNA"/>
</dbReference>
<accession>A0A1M7DZC0</accession>
<dbReference type="RefSeq" id="WP_079545845.1">
    <property type="nucleotide sequence ID" value="NZ_LT670844.1"/>
</dbReference>
<evidence type="ECO:0000313" key="3">
    <source>
        <dbReference type="Proteomes" id="UP000189935"/>
    </source>
</evidence>
<dbReference type="Proteomes" id="UP000189935">
    <property type="component" value="Chromosome I"/>
</dbReference>
<dbReference type="OrthoDB" id="8844917at2"/>
<proteinExistence type="predicted"/>
<evidence type="ECO:0000313" key="2">
    <source>
        <dbReference type="EMBL" id="SHL84845.1"/>
    </source>
</evidence>
<dbReference type="AlphaFoldDB" id="A0A1M7DZC0"/>
<organism evidence="2 3">
    <name type="scientific">Bradyrhizobium lablabi</name>
    <dbReference type="NCBI Taxonomy" id="722472"/>
    <lineage>
        <taxon>Bacteria</taxon>
        <taxon>Pseudomonadati</taxon>
        <taxon>Pseudomonadota</taxon>
        <taxon>Alphaproteobacteria</taxon>
        <taxon>Hyphomicrobiales</taxon>
        <taxon>Nitrobacteraceae</taxon>
        <taxon>Bradyrhizobium</taxon>
    </lineage>
</organism>
<sequence length="223" mass="24790">MALQGKHSRLPAPTVPDQNIVLDDFRFRALLCRDDWERLPPATRRRFSKRLAGGETTVYVGEIVEARFAPVGWWLAQAARLIGGPLPTGSETRVPMIVTVTEDVATSGQVWTRICARRQGFPQVIHSSKRFAGPTGLEEYVGCGLCMALRILVDGQTLLFRSAGYFLQLGRRRLRLPAFLTPGVLTVGHTDLGRGEFQFTLEIVHPRFGTLIRQSAVFKEASS</sequence>
<dbReference type="Pfam" id="PF13761">
    <property type="entry name" value="DUF4166"/>
    <property type="match status" value="1"/>
</dbReference>